<evidence type="ECO:0000256" key="7">
    <source>
        <dbReference type="ARBA" id="ARBA00023054"/>
    </source>
</evidence>
<keyword evidence="3" id="KW-0597">Phosphoprotein</keyword>
<evidence type="ECO:0000256" key="6">
    <source>
        <dbReference type="ARBA" id="ARBA00022843"/>
    </source>
</evidence>
<dbReference type="FunFam" id="2.60.200.20:FF:000008">
    <property type="entry name" value="smad nuclear-interacting protein 1"/>
    <property type="match status" value="1"/>
</dbReference>
<dbReference type="Proteomes" id="UP000677054">
    <property type="component" value="Unassembled WGS sequence"/>
</dbReference>
<keyword evidence="9" id="KW-0508">mRNA splicing</keyword>
<name>A0A7R9A2V8_9CRUS</name>
<keyword evidence="4" id="KW-0507">mRNA processing</keyword>
<feature type="compositionally biased region" description="Basic and acidic residues" evidence="12">
    <location>
        <begin position="74"/>
        <end position="118"/>
    </location>
</feature>
<evidence type="ECO:0000256" key="2">
    <source>
        <dbReference type="ARBA" id="ARBA00022499"/>
    </source>
</evidence>
<dbReference type="EMBL" id="CAJPEV010000110">
    <property type="protein sequence ID" value="CAG0880740.1"/>
    <property type="molecule type" value="Genomic_DNA"/>
</dbReference>
<dbReference type="InterPro" id="IPR000253">
    <property type="entry name" value="FHA_dom"/>
</dbReference>
<evidence type="ECO:0000256" key="10">
    <source>
        <dbReference type="ARBA" id="ARBA00023242"/>
    </source>
</evidence>
<dbReference type="GO" id="GO:0031047">
    <property type="term" value="P:regulatory ncRNA-mediated gene silencing"/>
    <property type="evidence" value="ECO:0007669"/>
    <property type="project" value="UniProtKB-KW"/>
</dbReference>
<dbReference type="OrthoDB" id="444265at2759"/>
<protein>
    <recommendedName>
        <fullName evidence="13">FHA domain-containing protein</fullName>
    </recommendedName>
</protein>
<evidence type="ECO:0000256" key="12">
    <source>
        <dbReference type="SAM" id="MobiDB-lite"/>
    </source>
</evidence>
<sequence>MIYGPQFITSLCEPAVVFDPHLPIKQEPLSDDERERRRERLAVSREDRRNKRDTHQVQGKLPELRHKGWGQSRIKHEPSDDQERRRNDQQRRENATERSREDWGREKEDEKAVEKEKSNFGLSGKLAEETNTFKGVVIKYNEPIEARKPKRRWRLYVFKGEKELPMLQIHRQSAYLMGRERRIADIPIDHPSCSKQHAVLQFRLVDYTRPDGSVGRRVRPYIIDLESANGTYVNNKQIEPRRYVELFEKDVLKFGYSSREYVLLHEQSADDDIDEDVKEDIPEEAAPSLQE</sequence>
<feature type="region of interest" description="Disordered" evidence="12">
    <location>
        <begin position="270"/>
        <end position="291"/>
    </location>
</feature>
<evidence type="ECO:0000256" key="11">
    <source>
        <dbReference type="ARBA" id="ARBA00055964"/>
    </source>
</evidence>
<feature type="compositionally biased region" description="Acidic residues" evidence="12">
    <location>
        <begin position="270"/>
        <end position="283"/>
    </location>
</feature>
<dbReference type="GO" id="GO:0006397">
    <property type="term" value="P:mRNA processing"/>
    <property type="evidence" value="ECO:0007669"/>
    <property type="project" value="UniProtKB-KW"/>
</dbReference>
<evidence type="ECO:0000256" key="9">
    <source>
        <dbReference type="ARBA" id="ARBA00023187"/>
    </source>
</evidence>
<dbReference type="GO" id="GO:0008380">
    <property type="term" value="P:RNA splicing"/>
    <property type="evidence" value="ECO:0007669"/>
    <property type="project" value="UniProtKB-KW"/>
</dbReference>
<comment type="function">
    <text evidence="11">Required for pre-mRNA splicing as component of the spliceosome. As a component of the minor spliceosome, involved in the splicing of U12-type introns in pre-mRNAs. Down-regulates NF-kappa-B signaling by competing with RELA for CREBBP/EP300 binding. Involved in the microRNA (miRNA) biogenesis. May be involved in cyclin-D1/CCND1 mRNA stability through the SNARP complex which associates with both the 3'end of the CCND1 gene and its mRNA.</text>
</comment>
<dbReference type="AlphaFoldDB" id="A0A7R9A2V8"/>
<evidence type="ECO:0000313" key="15">
    <source>
        <dbReference type="Proteomes" id="UP000677054"/>
    </source>
</evidence>
<evidence type="ECO:0000256" key="8">
    <source>
        <dbReference type="ARBA" id="ARBA00023158"/>
    </source>
</evidence>
<dbReference type="Gene3D" id="2.60.200.20">
    <property type="match status" value="1"/>
</dbReference>
<gene>
    <name evidence="14" type="ORF">DSTB1V02_LOCUS1223</name>
</gene>
<feature type="domain" description="FHA" evidence="13">
    <location>
        <begin position="175"/>
        <end position="238"/>
    </location>
</feature>
<dbReference type="Pfam" id="PF00498">
    <property type="entry name" value="FHA"/>
    <property type="match status" value="1"/>
</dbReference>
<keyword evidence="15" id="KW-1185">Reference proteome</keyword>
<dbReference type="EMBL" id="LR899627">
    <property type="protein sequence ID" value="CAD7241223.1"/>
    <property type="molecule type" value="Genomic_DNA"/>
</dbReference>
<keyword evidence="8" id="KW-0943">RNA-mediated gene silencing</keyword>
<keyword evidence="10" id="KW-0539">Nucleus</keyword>
<dbReference type="InterPro" id="IPR050923">
    <property type="entry name" value="Cell_Proc_Reg/RNA_Proc"/>
</dbReference>
<comment type="subcellular location">
    <subcellularLocation>
        <location evidence="1">Nucleus</location>
    </subcellularLocation>
</comment>
<feature type="compositionally biased region" description="Basic and acidic residues" evidence="12">
    <location>
        <begin position="31"/>
        <end position="55"/>
    </location>
</feature>
<evidence type="ECO:0000256" key="4">
    <source>
        <dbReference type="ARBA" id="ARBA00022664"/>
    </source>
</evidence>
<dbReference type="SMART" id="SM00240">
    <property type="entry name" value="FHA"/>
    <property type="match status" value="1"/>
</dbReference>
<keyword evidence="2" id="KW-1017">Isopeptide bond</keyword>
<accession>A0A7R9A2V8</accession>
<evidence type="ECO:0000256" key="3">
    <source>
        <dbReference type="ARBA" id="ARBA00022553"/>
    </source>
</evidence>
<evidence type="ECO:0000256" key="1">
    <source>
        <dbReference type="ARBA" id="ARBA00004123"/>
    </source>
</evidence>
<keyword evidence="6" id="KW-0832">Ubl conjugation</keyword>
<reference evidence="14" key="1">
    <citation type="submission" date="2020-11" db="EMBL/GenBank/DDBJ databases">
        <authorList>
            <person name="Tran Van P."/>
        </authorList>
    </citation>
    <scope>NUCLEOTIDE SEQUENCE</scope>
</reference>
<evidence type="ECO:0000256" key="5">
    <source>
        <dbReference type="ARBA" id="ARBA00022728"/>
    </source>
</evidence>
<organism evidence="14">
    <name type="scientific">Darwinula stevensoni</name>
    <dbReference type="NCBI Taxonomy" id="69355"/>
    <lineage>
        <taxon>Eukaryota</taxon>
        <taxon>Metazoa</taxon>
        <taxon>Ecdysozoa</taxon>
        <taxon>Arthropoda</taxon>
        <taxon>Crustacea</taxon>
        <taxon>Oligostraca</taxon>
        <taxon>Ostracoda</taxon>
        <taxon>Podocopa</taxon>
        <taxon>Podocopida</taxon>
        <taxon>Darwinulocopina</taxon>
        <taxon>Darwinuloidea</taxon>
        <taxon>Darwinulidae</taxon>
        <taxon>Darwinula</taxon>
    </lineage>
</organism>
<dbReference type="SUPFAM" id="SSF49879">
    <property type="entry name" value="SMAD/FHA domain"/>
    <property type="match status" value="1"/>
</dbReference>
<feature type="region of interest" description="Disordered" evidence="12">
    <location>
        <begin position="25"/>
        <end position="118"/>
    </location>
</feature>
<dbReference type="CDD" id="cd22718">
    <property type="entry name" value="FHA_SNIP1"/>
    <property type="match status" value="1"/>
</dbReference>
<evidence type="ECO:0000313" key="14">
    <source>
        <dbReference type="EMBL" id="CAD7241223.1"/>
    </source>
</evidence>
<dbReference type="PROSITE" id="PS50006">
    <property type="entry name" value="FHA_DOMAIN"/>
    <property type="match status" value="1"/>
</dbReference>
<evidence type="ECO:0000259" key="13">
    <source>
        <dbReference type="PROSITE" id="PS50006"/>
    </source>
</evidence>
<proteinExistence type="predicted"/>
<keyword evidence="5" id="KW-0747">Spliceosome</keyword>
<dbReference type="InterPro" id="IPR008984">
    <property type="entry name" value="SMAD_FHA_dom_sf"/>
</dbReference>
<dbReference type="GO" id="GO:0005681">
    <property type="term" value="C:spliceosomal complex"/>
    <property type="evidence" value="ECO:0007669"/>
    <property type="project" value="UniProtKB-KW"/>
</dbReference>
<dbReference type="PANTHER" id="PTHR23308">
    <property type="entry name" value="NUCLEAR INHIBITOR OF PROTEIN PHOSPHATASE-1"/>
    <property type="match status" value="1"/>
</dbReference>
<keyword evidence="7" id="KW-0175">Coiled coil</keyword>